<comment type="similarity">
    <text evidence="1">Belongs to the GTP cyclohydrolase I type 2/NIF3 family.</text>
</comment>
<evidence type="ECO:0000256" key="3">
    <source>
        <dbReference type="ARBA" id="ARBA00022112"/>
    </source>
</evidence>
<evidence type="ECO:0000256" key="4">
    <source>
        <dbReference type="ARBA" id="ARBA00022723"/>
    </source>
</evidence>
<dbReference type="Proteomes" id="UP001596011">
    <property type="component" value="Unassembled WGS sequence"/>
</dbReference>
<proteinExistence type="inferred from homology"/>
<dbReference type="PANTHER" id="PTHR13799:SF14">
    <property type="entry name" value="GTP CYCLOHYDROLASE 1 TYPE 2 HOMOLOG"/>
    <property type="match status" value="1"/>
</dbReference>
<dbReference type="Pfam" id="PF01784">
    <property type="entry name" value="DUF34_NIF3"/>
    <property type="match status" value="1"/>
</dbReference>
<protein>
    <recommendedName>
        <fullName evidence="3">GTP cyclohydrolase 1 type 2 homolog</fullName>
    </recommendedName>
</protein>
<dbReference type="InterPro" id="IPR002678">
    <property type="entry name" value="DUF34/NIF3"/>
</dbReference>
<dbReference type="EMBL" id="JBHSFI010000003">
    <property type="protein sequence ID" value="MFC4628364.1"/>
    <property type="molecule type" value="Genomic_DNA"/>
</dbReference>
<dbReference type="RefSeq" id="WP_377134381.1">
    <property type="nucleotide sequence ID" value="NZ_JBHSFI010000003.1"/>
</dbReference>
<comment type="subunit">
    <text evidence="2">Homohexamer.</text>
</comment>
<dbReference type="PANTHER" id="PTHR13799">
    <property type="entry name" value="NGG1 INTERACTING FACTOR 3"/>
    <property type="match status" value="1"/>
</dbReference>
<dbReference type="Gene3D" id="3.40.1390.30">
    <property type="entry name" value="NIF3 (NGG1p interacting factor 3)-like"/>
    <property type="match status" value="2"/>
</dbReference>
<evidence type="ECO:0000256" key="1">
    <source>
        <dbReference type="ARBA" id="ARBA00006964"/>
    </source>
</evidence>
<evidence type="ECO:0000313" key="6">
    <source>
        <dbReference type="EMBL" id="MFC4628364.1"/>
    </source>
</evidence>
<dbReference type="InterPro" id="IPR036069">
    <property type="entry name" value="DUF34/NIF3_sf"/>
</dbReference>
<organism evidence="6 7">
    <name type="scientific">Promicromonospora alba</name>
    <dbReference type="NCBI Taxonomy" id="1616110"/>
    <lineage>
        <taxon>Bacteria</taxon>
        <taxon>Bacillati</taxon>
        <taxon>Actinomycetota</taxon>
        <taxon>Actinomycetes</taxon>
        <taxon>Micrococcales</taxon>
        <taxon>Promicromonosporaceae</taxon>
        <taxon>Promicromonospora</taxon>
    </lineage>
</organism>
<name>A0ABV9HDE9_9MICO</name>
<feature type="region of interest" description="Disordered" evidence="5">
    <location>
        <begin position="1"/>
        <end position="20"/>
    </location>
</feature>
<comment type="caution">
    <text evidence="6">The sequence shown here is derived from an EMBL/GenBank/DDBJ whole genome shotgun (WGS) entry which is preliminary data.</text>
</comment>
<accession>A0ABV9HDE9</accession>
<dbReference type="SUPFAM" id="SSF102705">
    <property type="entry name" value="NIF3 (NGG1p interacting factor 3)-like"/>
    <property type="match status" value="1"/>
</dbReference>
<sequence length="313" mass="32407">MSSTDAPAPDPSPEQSGTTAPKLAQVVRALDGLYPPSTAEGWDAVGLVAGDPAAPVRKVLFAVDPVTAVVDQAIEWGADLLVTHHPLFLRGVSSVAATTFKGSVVHRLLTGGCALHVAHTNADAAPRGVADALADLVGITDRRPLEVSAAGEKDGHYGTDRGIGRVGRLAEPTTLADFARRVAAALPATAQGIRFSGDPDAVVTTAAVLGGSGDGYFDAVRAADADVYVTSDLRHHPASELRERAEFEARAAGTDGPSGTPFLVDTAHYASEWPWLRYAVEDLAAALAADGLAIEARVSELVTDPWTGQVPSR</sequence>
<reference evidence="7" key="1">
    <citation type="journal article" date="2019" name="Int. J. Syst. Evol. Microbiol.">
        <title>The Global Catalogue of Microorganisms (GCM) 10K type strain sequencing project: providing services to taxonomists for standard genome sequencing and annotation.</title>
        <authorList>
            <consortium name="The Broad Institute Genomics Platform"/>
            <consortium name="The Broad Institute Genome Sequencing Center for Infectious Disease"/>
            <person name="Wu L."/>
            <person name="Ma J."/>
        </authorList>
    </citation>
    <scope>NUCLEOTIDE SEQUENCE [LARGE SCALE GENOMIC DNA]</scope>
    <source>
        <strain evidence="7">CCUG 42722</strain>
    </source>
</reference>
<evidence type="ECO:0000256" key="5">
    <source>
        <dbReference type="SAM" id="MobiDB-lite"/>
    </source>
</evidence>
<keyword evidence="4" id="KW-0479">Metal-binding</keyword>
<evidence type="ECO:0000313" key="7">
    <source>
        <dbReference type="Proteomes" id="UP001596011"/>
    </source>
</evidence>
<dbReference type="NCBIfam" id="TIGR00486">
    <property type="entry name" value="YbgI_SA1388"/>
    <property type="match status" value="1"/>
</dbReference>
<keyword evidence="7" id="KW-1185">Reference proteome</keyword>
<evidence type="ECO:0000256" key="2">
    <source>
        <dbReference type="ARBA" id="ARBA00011643"/>
    </source>
</evidence>
<gene>
    <name evidence="6" type="ORF">ACFO6V_08975</name>
</gene>